<keyword evidence="2" id="KW-1185">Reference proteome</keyword>
<gene>
    <name evidence="1" type="ORF">K4A83_14395</name>
</gene>
<proteinExistence type="predicted"/>
<evidence type="ECO:0000313" key="2">
    <source>
        <dbReference type="Proteomes" id="UP001526426"/>
    </source>
</evidence>
<accession>A0ABT3L7F6</accession>
<dbReference type="Proteomes" id="UP001526426">
    <property type="component" value="Unassembled WGS sequence"/>
</dbReference>
<reference evidence="1 2" key="1">
    <citation type="submission" date="2021-08" db="EMBL/GenBank/DDBJ databases">
        <title>Draft genome sequence of Spirulina subsalsa with high tolerance to salinity and hype-accumulation of phycocyanin.</title>
        <authorList>
            <person name="Pei H."/>
            <person name="Jiang L."/>
        </authorList>
    </citation>
    <scope>NUCLEOTIDE SEQUENCE [LARGE SCALE GENOMIC DNA]</scope>
    <source>
        <strain evidence="1 2">FACHB-351</strain>
    </source>
</reference>
<comment type="caution">
    <text evidence="1">The sequence shown here is derived from an EMBL/GenBank/DDBJ whole genome shotgun (WGS) entry which is preliminary data.</text>
</comment>
<dbReference type="EMBL" id="JAIHOM010000072">
    <property type="protein sequence ID" value="MCW6037453.1"/>
    <property type="molecule type" value="Genomic_DNA"/>
</dbReference>
<evidence type="ECO:0000313" key="1">
    <source>
        <dbReference type="EMBL" id="MCW6037453.1"/>
    </source>
</evidence>
<protein>
    <submittedName>
        <fullName evidence="1">Uncharacterized protein</fullName>
    </submittedName>
</protein>
<organism evidence="1 2">
    <name type="scientific">Spirulina subsalsa FACHB-351</name>
    <dbReference type="NCBI Taxonomy" id="234711"/>
    <lineage>
        <taxon>Bacteria</taxon>
        <taxon>Bacillati</taxon>
        <taxon>Cyanobacteriota</taxon>
        <taxon>Cyanophyceae</taxon>
        <taxon>Spirulinales</taxon>
        <taxon>Spirulinaceae</taxon>
        <taxon>Spirulina</taxon>
    </lineage>
</organism>
<name>A0ABT3L7F6_9CYAN</name>
<sequence length="232" mass="25845">MTKSKRKLTPKTALKRLKHAFQQELGISSATATGLLDGAKLYDKAYELSCVIQTVQELKAQDPSRSFVLVGGSSLTFRNKGGPIQRSTWPYVEVRTQGHAVAELWVDIEFTALSAWKQNKNISYPTYGLAHELDILLVKPKSSDRPTPDQIYLGIEAKHREFSKALLKELLGVRREMCYKSKGKNLFAWWQPIGILPASPASGLVLFCSGANVPNYTDPATFWGLCMVHKSC</sequence>